<evidence type="ECO:0000313" key="2">
    <source>
        <dbReference type="EMBL" id="JAT48652.1"/>
    </source>
</evidence>
<reference evidence="2" key="1">
    <citation type="submission" date="2015-07" db="EMBL/GenBank/DDBJ databases">
        <title>Transcriptome Assembly of Anthurium amnicola.</title>
        <authorList>
            <person name="Suzuki J."/>
        </authorList>
    </citation>
    <scope>NUCLEOTIDE SEQUENCE</scope>
</reference>
<dbReference type="EMBL" id="GDJX01019284">
    <property type="protein sequence ID" value="JAT48652.1"/>
    <property type="molecule type" value="Transcribed_RNA"/>
</dbReference>
<sequence length="251" mass="28110">DDDEEEEGEEEEASLLDIRDALESLEQQLSSLQTLEQQQRYEREATLAQIDRSRMFLLNKIREYKGEGLEVIQEALNFAGGNVKRDDDLLLPPYSNHIPDAFILDDLYSSSHFSSKRRVYRNGVATNTMHESKNNMDESKIKQAEPVAGNLLKGVKFAFGLAIKSAITIASVMSILSMSGFEPSLRIRGSQFKLLDLFERRGDAVEHVSNRCPPGKVLVTENGESRCIVKERVEIPFDCVGSAPHVSYGLG</sequence>
<feature type="coiled-coil region" evidence="1">
    <location>
        <begin position="8"/>
        <end position="42"/>
    </location>
</feature>
<dbReference type="PANTHER" id="PTHR33600">
    <property type="entry name" value="PLASTID DIVISION PROTEIN PDV2"/>
    <property type="match status" value="1"/>
</dbReference>
<dbReference type="PANTHER" id="PTHR33600:SF3">
    <property type="entry name" value="PLASTID DIVISION PROTEIN PDV2"/>
    <property type="match status" value="1"/>
</dbReference>
<dbReference type="InterPro" id="IPR038939">
    <property type="entry name" value="PDV1/PDV2"/>
</dbReference>
<name>A0A1D1Y1Y1_9ARAE</name>
<dbReference type="GO" id="GO:0010020">
    <property type="term" value="P:chloroplast fission"/>
    <property type="evidence" value="ECO:0007669"/>
    <property type="project" value="InterPro"/>
</dbReference>
<keyword evidence="1" id="KW-0175">Coiled coil</keyword>
<proteinExistence type="predicted"/>
<feature type="non-terminal residue" evidence="2">
    <location>
        <position position="1"/>
    </location>
</feature>
<protein>
    <submittedName>
        <fullName evidence="2">Plastid division protein PDV2</fullName>
    </submittedName>
</protein>
<dbReference type="AlphaFoldDB" id="A0A1D1Y1Y1"/>
<evidence type="ECO:0000256" key="1">
    <source>
        <dbReference type="SAM" id="Coils"/>
    </source>
</evidence>
<accession>A0A1D1Y1Y1</accession>
<gene>
    <name evidence="2" type="primary">PDV2</name>
    <name evidence="2" type="ORF">g.38575</name>
</gene>
<organism evidence="2">
    <name type="scientific">Anthurium amnicola</name>
    <dbReference type="NCBI Taxonomy" id="1678845"/>
    <lineage>
        <taxon>Eukaryota</taxon>
        <taxon>Viridiplantae</taxon>
        <taxon>Streptophyta</taxon>
        <taxon>Embryophyta</taxon>
        <taxon>Tracheophyta</taxon>
        <taxon>Spermatophyta</taxon>
        <taxon>Magnoliopsida</taxon>
        <taxon>Liliopsida</taxon>
        <taxon>Araceae</taxon>
        <taxon>Pothoideae</taxon>
        <taxon>Potheae</taxon>
        <taxon>Anthurium</taxon>
    </lineage>
</organism>